<feature type="domain" description="Bacterial bifunctional deaminase-reductase C-terminal" evidence="1">
    <location>
        <begin position="2"/>
        <end position="173"/>
    </location>
</feature>
<dbReference type="PANTHER" id="PTHR38011">
    <property type="entry name" value="DIHYDROFOLATE REDUCTASE FAMILY PROTEIN (AFU_ORTHOLOGUE AFUA_8G06820)"/>
    <property type="match status" value="1"/>
</dbReference>
<dbReference type="Pfam" id="PF01872">
    <property type="entry name" value="RibD_C"/>
    <property type="match status" value="1"/>
</dbReference>
<protein>
    <submittedName>
        <fullName evidence="2">Dihydrofolate reductase family protein</fullName>
    </submittedName>
</protein>
<dbReference type="Proteomes" id="UP001551675">
    <property type="component" value="Unassembled WGS sequence"/>
</dbReference>
<gene>
    <name evidence="2" type="ORF">AB0I59_38725</name>
</gene>
<dbReference type="PANTHER" id="PTHR38011:SF2">
    <property type="entry name" value="BIFUNCTIONAL DEAMINASE-REDUCTASE DOMAIN PROTEIN"/>
    <property type="match status" value="1"/>
</dbReference>
<keyword evidence="3" id="KW-1185">Reference proteome</keyword>
<dbReference type="SUPFAM" id="SSF53597">
    <property type="entry name" value="Dihydrofolate reductase-like"/>
    <property type="match status" value="1"/>
</dbReference>
<evidence type="ECO:0000313" key="3">
    <source>
        <dbReference type="Proteomes" id="UP001551675"/>
    </source>
</evidence>
<evidence type="ECO:0000313" key="2">
    <source>
        <dbReference type="EMBL" id="MEV0974563.1"/>
    </source>
</evidence>
<comment type="caution">
    <text evidence="2">The sequence shown here is derived from an EMBL/GenBank/DDBJ whole genome shotgun (WGS) entry which is preliminary data.</text>
</comment>
<reference evidence="2 3" key="1">
    <citation type="submission" date="2024-06" db="EMBL/GenBank/DDBJ databases">
        <title>The Natural Products Discovery Center: Release of the First 8490 Sequenced Strains for Exploring Actinobacteria Biosynthetic Diversity.</title>
        <authorList>
            <person name="Kalkreuter E."/>
            <person name="Kautsar S.A."/>
            <person name="Yang D."/>
            <person name="Bader C.D."/>
            <person name="Teijaro C.N."/>
            <person name="Fluegel L."/>
            <person name="Davis C.M."/>
            <person name="Simpson J.R."/>
            <person name="Lauterbach L."/>
            <person name="Steele A.D."/>
            <person name="Gui C."/>
            <person name="Meng S."/>
            <person name="Li G."/>
            <person name="Viehrig K."/>
            <person name="Ye F."/>
            <person name="Su P."/>
            <person name="Kiefer A.F."/>
            <person name="Nichols A."/>
            <person name="Cepeda A.J."/>
            <person name="Yan W."/>
            <person name="Fan B."/>
            <person name="Jiang Y."/>
            <person name="Adhikari A."/>
            <person name="Zheng C.-J."/>
            <person name="Schuster L."/>
            <person name="Cowan T.M."/>
            <person name="Smanski M.J."/>
            <person name="Chevrette M.G."/>
            <person name="De Carvalho L.P.S."/>
            <person name="Shen B."/>
        </authorList>
    </citation>
    <scope>NUCLEOTIDE SEQUENCE [LARGE SCALE GENOMIC DNA]</scope>
    <source>
        <strain evidence="2 3">NPDC050100</strain>
    </source>
</reference>
<dbReference type="InterPro" id="IPR024072">
    <property type="entry name" value="DHFR-like_dom_sf"/>
</dbReference>
<dbReference type="Gene3D" id="3.40.430.10">
    <property type="entry name" value="Dihydrofolate Reductase, subunit A"/>
    <property type="match status" value="1"/>
</dbReference>
<organism evidence="2 3">
    <name type="scientific">Microtetraspora glauca</name>
    <dbReference type="NCBI Taxonomy" id="1996"/>
    <lineage>
        <taxon>Bacteria</taxon>
        <taxon>Bacillati</taxon>
        <taxon>Actinomycetota</taxon>
        <taxon>Actinomycetes</taxon>
        <taxon>Streptosporangiales</taxon>
        <taxon>Streptosporangiaceae</taxon>
        <taxon>Microtetraspora</taxon>
    </lineage>
</organism>
<dbReference type="InterPro" id="IPR002734">
    <property type="entry name" value="RibDG_C"/>
</dbReference>
<evidence type="ECO:0000259" key="1">
    <source>
        <dbReference type="Pfam" id="PF01872"/>
    </source>
</evidence>
<dbReference type="RefSeq" id="WP_061260328.1">
    <property type="nucleotide sequence ID" value="NZ_JBFALK010000032.1"/>
</dbReference>
<dbReference type="EMBL" id="JBFALK010000032">
    <property type="protein sequence ID" value="MEV0974563.1"/>
    <property type="molecule type" value="Genomic_DNA"/>
</dbReference>
<sequence>MRKIVAGLFISLDGVVEAPDQWHFPYFSDEMGEAVGGQMADTDTMLLGRHTYEAFAEYWPHQNSDVPPADFMNGVQKVVVSTTLDKATWEPTTIIGGDVNAQLTALKAQPGKNISITGSPTLVRTLLRDGLLDELRLLVHPIVVGHGQRLFDETAESIGLALVSSRTITNGVLELVYTPAPIPAPQSPEA</sequence>
<dbReference type="InterPro" id="IPR050765">
    <property type="entry name" value="Riboflavin_Biosynth_HTPR"/>
</dbReference>
<name>A0ABV3GSF5_MICGL</name>
<proteinExistence type="predicted"/>
<accession>A0ABV3GSF5</accession>